<reference evidence="2" key="1">
    <citation type="submission" date="2023-05" db="EMBL/GenBank/DDBJ databases">
        <title>Nepenthes gracilis genome sequencing.</title>
        <authorList>
            <person name="Fukushima K."/>
        </authorList>
    </citation>
    <scope>NUCLEOTIDE SEQUENCE</scope>
    <source>
        <strain evidence="2">SING2019-196</strain>
    </source>
</reference>
<dbReference type="AlphaFoldDB" id="A0AAD3SRB0"/>
<keyword evidence="1" id="KW-0732">Signal</keyword>
<dbReference type="InterPro" id="IPR027417">
    <property type="entry name" value="P-loop_NTPase"/>
</dbReference>
<dbReference type="SUPFAM" id="SSF52540">
    <property type="entry name" value="P-loop containing nucleoside triphosphate hydrolases"/>
    <property type="match status" value="1"/>
</dbReference>
<feature type="signal peptide" evidence="1">
    <location>
        <begin position="1"/>
        <end position="28"/>
    </location>
</feature>
<evidence type="ECO:0000313" key="3">
    <source>
        <dbReference type="Proteomes" id="UP001279734"/>
    </source>
</evidence>
<accession>A0AAD3SRB0</accession>
<dbReference type="EMBL" id="BSYO01000014">
    <property type="protein sequence ID" value="GMH15017.1"/>
    <property type="molecule type" value="Genomic_DNA"/>
</dbReference>
<dbReference type="Proteomes" id="UP001279734">
    <property type="component" value="Unassembled WGS sequence"/>
</dbReference>
<feature type="chain" id="PRO_5042085116" evidence="1">
    <location>
        <begin position="29"/>
        <end position="148"/>
    </location>
</feature>
<dbReference type="Pfam" id="PF00071">
    <property type="entry name" value="Ras"/>
    <property type="match status" value="1"/>
</dbReference>
<organism evidence="2 3">
    <name type="scientific">Nepenthes gracilis</name>
    <name type="common">Slender pitcher plant</name>
    <dbReference type="NCBI Taxonomy" id="150966"/>
    <lineage>
        <taxon>Eukaryota</taxon>
        <taxon>Viridiplantae</taxon>
        <taxon>Streptophyta</taxon>
        <taxon>Embryophyta</taxon>
        <taxon>Tracheophyta</taxon>
        <taxon>Spermatophyta</taxon>
        <taxon>Magnoliopsida</taxon>
        <taxon>eudicotyledons</taxon>
        <taxon>Gunneridae</taxon>
        <taxon>Pentapetalae</taxon>
        <taxon>Caryophyllales</taxon>
        <taxon>Nepenthaceae</taxon>
        <taxon>Nepenthes</taxon>
    </lineage>
</organism>
<comment type="caution">
    <text evidence="2">The sequence shown here is derived from an EMBL/GenBank/DDBJ whole genome shotgun (WGS) entry which is preliminary data.</text>
</comment>
<protein>
    <submittedName>
        <fullName evidence="2">Uncharacterized protein</fullName>
    </submittedName>
</protein>
<keyword evidence="3" id="KW-1185">Reference proteome</keyword>
<name>A0AAD3SRB0_NEPGR</name>
<dbReference type="GO" id="GO:0005525">
    <property type="term" value="F:GTP binding"/>
    <property type="evidence" value="ECO:0007669"/>
    <property type="project" value="InterPro"/>
</dbReference>
<proteinExistence type="predicted"/>
<dbReference type="Gene3D" id="3.40.50.300">
    <property type="entry name" value="P-loop containing nucleotide triphosphate hydrolases"/>
    <property type="match status" value="1"/>
</dbReference>
<evidence type="ECO:0000313" key="2">
    <source>
        <dbReference type="EMBL" id="GMH15017.1"/>
    </source>
</evidence>
<sequence length="148" mass="16333">MEKIIGKCKHRRMLVSCALLFLSPCVRLSAPAIPEVAVNSAPLQATDQHFPFSLCILGGDIAFDMSYDFLFKYIIIGDTGVGKSCLLLQYTDKRFQSVHHLTIGGARMVTIDLSSFKFGIHFRQDKNPSGPSLDLIIEGQLGHSLCMT</sequence>
<dbReference type="InterPro" id="IPR001806">
    <property type="entry name" value="Small_GTPase"/>
</dbReference>
<dbReference type="GO" id="GO:0003924">
    <property type="term" value="F:GTPase activity"/>
    <property type="evidence" value="ECO:0007669"/>
    <property type="project" value="InterPro"/>
</dbReference>
<evidence type="ECO:0000256" key="1">
    <source>
        <dbReference type="SAM" id="SignalP"/>
    </source>
</evidence>
<gene>
    <name evidence="2" type="ORF">Nepgr_016858</name>
</gene>